<dbReference type="GeneID" id="54586021"/>
<feature type="compositionally biased region" description="Low complexity" evidence="1">
    <location>
        <begin position="17"/>
        <end position="32"/>
    </location>
</feature>
<evidence type="ECO:0000313" key="2">
    <source>
        <dbReference type="EMBL" id="KAF2254690.1"/>
    </source>
</evidence>
<gene>
    <name evidence="2" type="ORF">BU26DRAFT_559355</name>
</gene>
<accession>A0A6A6IYJ5</accession>
<dbReference type="AlphaFoldDB" id="A0A6A6IYJ5"/>
<feature type="compositionally biased region" description="Basic and acidic residues" evidence="1">
    <location>
        <begin position="53"/>
        <end position="64"/>
    </location>
</feature>
<dbReference type="Proteomes" id="UP000800094">
    <property type="component" value="Unassembled WGS sequence"/>
</dbReference>
<feature type="region of interest" description="Disordered" evidence="1">
    <location>
        <begin position="1"/>
        <end position="71"/>
    </location>
</feature>
<dbReference type="EMBL" id="ML987190">
    <property type="protein sequence ID" value="KAF2254690.1"/>
    <property type="molecule type" value="Genomic_DNA"/>
</dbReference>
<reference evidence="2" key="1">
    <citation type="journal article" date="2020" name="Stud. Mycol.">
        <title>101 Dothideomycetes genomes: a test case for predicting lifestyles and emergence of pathogens.</title>
        <authorList>
            <person name="Haridas S."/>
            <person name="Albert R."/>
            <person name="Binder M."/>
            <person name="Bloem J."/>
            <person name="Labutti K."/>
            <person name="Salamov A."/>
            <person name="Andreopoulos B."/>
            <person name="Baker S."/>
            <person name="Barry K."/>
            <person name="Bills G."/>
            <person name="Bluhm B."/>
            <person name="Cannon C."/>
            <person name="Castanera R."/>
            <person name="Culley D."/>
            <person name="Daum C."/>
            <person name="Ezra D."/>
            <person name="Gonzalez J."/>
            <person name="Henrissat B."/>
            <person name="Kuo A."/>
            <person name="Liang C."/>
            <person name="Lipzen A."/>
            <person name="Lutzoni F."/>
            <person name="Magnuson J."/>
            <person name="Mondo S."/>
            <person name="Nolan M."/>
            <person name="Ohm R."/>
            <person name="Pangilinan J."/>
            <person name="Park H.-J."/>
            <person name="Ramirez L."/>
            <person name="Alfaro M."/>
            <person name="Sun H."/>
            <person name="Tritt A."/>
            <person name="Yoshinaga Y."/>
            <person name="Zwiers L.-H."/>
            <person name="Turgeon B."/>
            <person name="Goodwin S."/>
            <person name="Spatafora J."/>
            <person name="Crous P."/>
            <person name="Grigoriev I."/>
        </authorList>
    </citation>
    <scope>NUCLEOTIDE SEQUENCE</scope>
    <source>
        <strain evidence="2">CBS 122368</strain>
    </source>
</reference>
<keyword evidence="3" id="KW-1185">Reference proteome</keyword>
<dbReference type="RefSeq" id="XP_033689694.1">
    <property type="nucleotide sequence ID" value="XM_033832691.1"/>
</dbReference>
<organism evidence="2 3">
    <name type="scientific">Trematosphaeria pertusa</name>
    <dbReference type="NCBI Taxonomy" id="390896"/>
    <lineage>
        <taxon>Eukaryota</taxon>
        <taxon>Fungi</taxon>
        <taxon>Dikarya</taxon>
        <taxon>Ascomycota</taxon>
        <taxon>Pezizomycotina</taxon>
        <taxon>Dothideomycetes</taxon>
        <taxon>Pleosporomycetidae</taxon>
        <taxon>Pleosporales</taxon>
        <taxon>Massarineae</taxon>
        <taxon>Trematosphaeriaceae</taxon>
        <taxon>Trematosphaeria</taxon>
    </lineage>
</organism>
<feature type="compositionally biased region" description="Basic and acidic residues" evidence="1">
    <location>
        <begin position="1"/>
        <end position="16"/>
    </location>
</feature>
<protein>
    <submittedName>
        <fullName evidence="2">Uncharacterized protein</fullName>
    </submittedName>
</protein>
<evidence type="ECO:0000313" key="3">
    <source>
        <dbReference type="Proteomes" id="UP000800094"/>
    </source>
</evidence>
<name>A0A6A6IYJ5_9PLEO</name>
<proteinExistence type="predicted"/>
<evidence type="ECO:0000256" key="1">
    <source>
        <dbReference type="SAM" id="MobiDB-lite"/>
    </source>
</evidence>
<sequence>MSENEKKLEPRDDTKGAKQATAATKTSESSESNRVSLTDFLKENEGEMEAEESSEKEKDKDKLAEQSGAGKMRKLRGVVFGDMERDVTSRCAAGPRKLLRSDERPGRFEQLVFIIEYTAAAGQMKRKVL</sequence>